<feature type="compositionally biased region" description="Polar residues" evidence="10">
    <location>
        <begin position="2007"/>
        <end position="2020"/>
    </location>
</feature>
<dbReference type="FunFam" id="1.25.40.20:FF:000001">
    <property type="entry name" value="Ankyrin-2 isoform 2"/>
    <property type="match status" value="1"/>
</dbReference>
<feature type="repeat" description="ANK" evidence="9">
    <location>
        <begin position="584"/>
        <end position="616"/>
    </location>
</feature>
<feature type="region of interest" description="Disordered" evidence="10">
    <location>
        <begin position="1968"/>
        <end position="1987"/>
    </location>
</feature>
<feature type="compositionally biased region" description="Basic and acidic residues" evidence="10">
    <location>
        <begin position="1908"/>
        <end position="1925"/>
    </location>
</feature>
<name>A0A6V7VIY5_MELEN</name>
<gene>
    <name evidence="13" type="ORF">MENT_LOCUS26623</name>
</gene>
<feature type="repeat" description="ANK" evidence="9">
    <location>
        <begin position="159"/>
        <end position="182"/>
    </location>
</feature>
<dbReference type="Pfam" id="PF17809">
    <property type="entry name" value="UPA_2"/>
    <property type="match status" value="1"/>
</dbReference>
<dbReference type="PANTHER" id="PTHR24123:SF141">
    <property type="entry name" value="ANKYRIN 2, ISOFORM U"/>
    <property type="match status" value="1"/>
</dbReference>
<reference evidence="13 14" key="1">
    <citation type="submission" date="2020-08" db="EMBL/GenBank/DDBJ databases">
        <authorList>
            <person name="Koutsovoulos G."/>
            <person name="Danchin GJ E."/>
        </authorList>
    </citation>
    <scope>NUCLEOTIDE SEQUENCE [LARGE SCALE GENOMIC DNA]</scope>
</reference>
<dbReference type="InterPro" id="IPR011029">
    <property type="entry name" value="DEATH-like_dom_sf"/>
</dbReference>
<keyword evidence="8" id="KW-0206">Cytoskeleton</keyword>
<dbReference type="Pfam" id="PF13857">
    <property type="entry name" value="Ank_5"/>
    <property type="match status" value="1"/>
</dbReference>
<feature type="compositionally biased region" description="Low complexity" evidence="10">
    <location>
        <begin position="1926"/>
        <end position="1938"/>
    </location>
</feature>
<feature type="repeat" description="ANK" evidence="9">
    <location>
        <begin position="353"/>
        <end position="385"/>
    </location>
</feature>
<feature type="repeat" description="ANK" evidence="9">
    <location>
        <begin position="749"/>
        <end position="781"/>
    </location>
</feature>
<dbReference type="SUPFAM" id="SSF48403">
    <property type="entry name" value="Ankyrin repeat"/>
    <property type="match status" value="3"/>
</dbReference>
<sequence length="2028" mass="223696">MTIDSASGEQEQSSEQPPQPAKPIRNDQNAMFLRAARAGNLENVLDFLRTGVDINTCNSNGLNALHLASKEGHNEVVRELLRRGAVVDASTRKGNTALHIASLAGQDIIVTILVEHGANVNAQSLNGFTPLYMSAQENHEVVVRYLLAHGANQALATEDGFTPLAVALQQGHDRIVALLLENDNTSKVKLPALHIAAKKDDTRAASLLLQNEQNPNVTSKSGFTPLHIAAHYGNADIAQLLIEKGANVNFQARHNISPLHVAAKWGRVKLCELVLNKGAIIDCRTRDLLTPLHCAARSGHDSVVEVLIERGAPIAAKTKNGLAPLHMAAQGDHFDCARILLYHKANVDEVTVDYLTPLHVAAHCGHVSVAKLLLDRQADPNARALNGFTPLHIACKKNRIKVVELLLKYHASVGATTESGLSPLHVASFMGCINIVIFLIQQGANVDCETVRGETPLHLAARANQTDIVRVLVRNKANVDAQARELQTPLHIAARLGNSDIALILLNAHANPNAATRDQYTPLHIAAKEGQEEVVQLLLDKKANKQLLTKKGFSPLHLAAKYGNYGVVKLLLDKGTPIDIEGKNQVTPLHVAAHYNNEKVAQLLLEHGARAQACAKNGYTPLHIAAKKNQMEIAQSLLAYRADPNAESRAGFTPLHLASDEGHIQMVALLVEKGSKVNAKAKNGLTPMHLCAQEDRVDVAEQLFQCEADVNSKTNAGYTPLHVACHFGQLAMVKWLVEHGAVINAETRANYTALHQAAQQGHNHVVRYLLENGASPNIKTNSGQTPLSIAQRLGYVSVVETLKTVTETTVITETTTITDERYKPQNPEAMNETIFSDSEEEADDHQVAAAEHARDFNESITQGLRDSAVVHLIHTGEQQLSKSSSPFETDADLEAIIKRAQNVPISTAFPDPSFLENGHDDNIALNRNELIQPSFLISFMVDARGGAMRGCRHSGVRVIIPPRKAEAPTRITCRYLKKEKLPVPLRLSEGEALASRILEMGPAGAKFLGPVILEVPHFASLRGREREIVILRSDDGKFWKEHQLEATEDAEVLNESFDAQELQQLDELHTSRITRILTNDFPMYFAVVTRVRQEVHCVGPEGGVILSSVVSNVQAIFPDGSLTKTIKVSLQAQPVPQELVTKLHGNRVAVSPIVTVEPRRRKFHKPITLCIPLPQSTNKGMLTQYQQEKPGKDQKDSQQPQHEPPTLRLLCSITGGVMPAQWEDITGTTQLTFSGDEISFTTTVSARFWLMDCQTPRDAAKMAQEIYNEAIAIPFMARFAVFGRRSFPTEGQLRMFCMTDDKEEKTLEKQEGFQRIAVSRDVEVLEGKHQWLEFAGNLVPVTKRGDQLSIFFQPFQENRLAFNIKVRQQDDQEAASSGKVAIMKEPLNRADILPPQHPICMLSITLPDYTGPLPSLVLSEQKGGGGGGEDDQFKKQAPLTQRYSDALSTNVAETYPNIPIEFVSKTIGADWARLGRVLGIHPDDIRQIRREVPSGGGQEALHMLKIWVFLKGTSANESDLRQALRQIGRDDICVRMTDSDNHLMGAADSDINLSSAAIGTPVNLRQDFSSKGSLVTPIQQANNIIVPQQSAPIEVSAIAAAITPTAEVAAAPLFAAQPVTLTAPEQQIDVETVVTRTERHVHHSEDINEPVVDEHVTTQIFRDGQQMEQLEERKLGQPLNEQEQAQWEEMTGAQVEGEPENNEAMDYLERSRKAMVVDGDEQHLMEYDEEGHPIGQTTVKTTTLITTEHLREPPPINIEEVEEEEPQKEIESSSPIEEESPSPIIVEEEDENKHASGIQSQHSSEGSSVIIHDDKPQEADDPFKIYEEEIHFQEDNEPLTEVEKSSTFEEKEEEKEGGGTDLGISTYDNVHRETSNGFNEEDIQEEEEQQKRGANKIEPAKDASANLEDEKKEKEEEWARREHPEIQQFEQIQESFPIDDTTMVTKKRTHIISTSQSRVKGLDEFASAAPSAGAAGYSPQSSPAEQQYPIRDEGRQSFNRPPLLLPSFNNSATSRTQSIEKTIPIYRV</sequence>
<feature type="repeat" description="ANK" evidence="9">
    <location>
        <begin position="716"/>
        <end position="748"/>
    </location>
</feature>
<feature type="repeat" description="ANK" evidence="9">
    <location>
        <begin position="287"/>
        <end position="319"/>
    </location>
</feature>
<comment type="caution">
    <text evidence="13">The sequence shown here is derived from an EMBL/GenBank/DDBJ whole genome shotgun (WGS) entry which is preliminary data.</text>
</comment>
<dbReference type="InterPro" id="IPR051165">
    <property type="entry name" value="Multifunctional_ANK_Repeat"/>
</dbReference>
<feature type="compositionally biased region" description="Acidic residues" evidence="10">
    <location>
        <begin position="1879"/>
        <end position="1888"/>
    </location>
</feature>
<protein>
    <submittedName>
        <fullName evidence="13">Uncharacterized protein</fullName>
    </submittedName>
</protein>
<evidence type="ECO:0000259" key="12">
    <source>
        <dbReference type="PROSITE" id="PS51145"/>
    </source>
</evidence>
<dbReference type="InterPro" id="IPR002110">
    <property type="entry name" value="Ankyrin_rpt"/>
</dbReference>
<feature type="repeat" description="ANK" evidence="9">
    <location>
        <begin position="126"/>
        <end position="158"/>
    </location>
</feature>
<dbReference type="Gene3D" id="1.25.40.20">
    <property type="entry name" value="Ankyrin repeat-containing domain"/>
    <property type="match status" value="3"/>
</dbReference>
<dbReference type="PROSITE" id="PS50017">
    <property type="entry name" value="DEATH_DOMAIN"/>
    <property type="match status" value="1"/>
</dbReference>
<feature type="repeat" description="ANK" evidence="9">
    <location>
        <begin position="386"/>
        <end position="418"/>
    </location>
</feature>
<dbReference type="PRINTS" id="PR01415">
    <property type="entry name" value="ANKYRIN"/>
</dbReference>
<dbReference type="OrthoDB" id="20872at2759"/>
<feature type="compositionally biased region" description="Basic and acidic residues" evidence="10">
    <location>
        <begin position="1811"/>
        <end position="1834"/>
    </location>
</feature>
<dbReference type="InterPro" id="IPR000488">
    <property type="entry name" value="Death_dom"/>
</dbReference>
<dbReference type="PROSITE" id="PS50297">
    <property type="entry name" value="ANK_REP_REGION"/>
    <property type="match status" value="21"/>
</dbReference>
<dbReference type="InterPro" id="IPR036770">
    <property type="entry name" value="Ankyrin_rpt-contain_sf"/>
</dbReference>
<feature type="domain" description="ZU5" evidence="12">
    <location>
        <begin position="935"/>
        <end position="1090"/>
    </location>
</feature>
<evidence type="ECO:0000256" key="5">
    <source>
        <dbReference type="ARBA" id="ARBA00022737"/>
    </source>
</evidence>
<dbReference type="SMART" id="SM00248">
    <property type="entry name" value="ANK"/>
    <property type="match status" value="23"/>
</dbReference>
<keyword evidence="6 9" id="KW-0040">ANK repeat</keyword>
<evidence type="ECO:0000256" key="8">
    <source>
        <dbReference type="ARBA" id="ARBA00023212"/>
    </source>
</evidence>
<dbReference type="PROSITE" id="PS50088">
    <property type="entry name" value="ANK_REPEAT"/>
    <property type="match status" value="21"/>
</dbReference>
<dbReference type="FunFam" id="1.25.40.20:FF:000003">
    <property type="entry name" value="Ankyrin, isoform B"/>
    <property type="match status" value="1"/>
</dbReference>
<organism evidence="13 14">
    <name type="scientific">Meloidogyne enterolobii</name>
    <name type="common">Root-knot nematode worm</name>
    <name type="synonym">Meloidogyne mayaguensis</name>
    <dbReference type="NCBI Taxonomy" id="390850"/>
    <lineage>
        <taxon>Eukaryota</taxon>
        <taxon>Metazoa</taxon>
        <taxon>Ecdysozoa</taxon>
        <taxon>Nematoda</taxon>
        <taxon>Chromadorea</taxon>
        <taxon>Rhabditida</taxon>
        <taxon>Tylenchina</taxon>
        <taxon>Tylenchomorpha</taxon>
        <taxon>Tylenchoidea</taxon>
        <taxon>Meloidogynidae</taxon>
        <taxon>Meloidogyninae</taxon>
        <taxon>Meloidogyne</taxon>
    </lineage>
</organism>
<dbReference type="Pfam" id="PF12796">
    <property type="entry name" value="Ank_2"/>
    <property type="match status" value="7"/>
</dbReference>
<dbReference type="GO" id="GO:0007165">
    <property type="term" value="P:signal transduction"/>
    <property type="evidence" value="ECO:0007669"/>
    <property type="project" value="InterPro"/>
</dbReference>
<feature type="domain" description="ZU5" evidence="12">
    <location>
        <begin position="1092"/>
        <end position="1247"/>
    </location>
</feature>
<feature type="repeat" description="ANK" evidence="9">
    <location>
        <begin position="518"/>
        <end position="550"/>
    </location>
</feature>
<keyword evidence="5" id="KW-0677">Repeat</keyword>
<feature type="repeat" description="ANK" evidence="9">
    <location>
        <begin position="485"/>
        <end position="517"/>
    </location>
</feature>
<feature type="repeat" description="ANK" evidence="9">
    <location>
        <begin position="60"/>
        <end position="92"/>
    </location>
</feature>
<evidence type="ECO:0000256" key="4">
    <source>
        <dbReference type="ARBA" id="ARBA00022553"/>
    </source>
</evidence>
<dbReference type="FunFam" id="2.60.220.30:FF:000001">
    <property type="entry name" value="Ankyrin-3 isoform 2"/>
    <property type="match status" value="1"/>
</dbReference>
<dbReference type="Gene3D" id="2.60.220.30">
    <property type="match status" value="2"/>
</dbReference>
<dbReference type="Pfam" id="PF00791">
    <property type="entry name" value="ZU5"/>
    <property type="match status" value="2"/>
</dbReference>
<feature type="region of interest" description="Disordered" evidence="10">
    <location>
        <begin position="1"/>
        <end position="25"/>
    </location>
</feature>
<feature type="repeat" description="ANK" evidence="9">
    <location>
        <begin position="419"/>
        <end position="451"/>
    </location>
</feature>
<feature type="compositionally biased region" description="Polar residues" evidence="10">
    <location>
        <begin position="1797"/>
        <end position="1807"/>
    </location>
</feature>
<feature type="compositionally biased region" description="Acidic residues" evidence="10">
    <location>
        <begin position="1776"/>
        <end position="1790"/>
    </location>
</feature>
<evidence type="ECO:0000259" key="11">
    <source>
        <dbReference type="PROSITE" id="PS50017"/>
    </source>
</evidence>
<dbReference type="PROSITE" id="PS51145">
    <property type="entry name" value="ZU5"/>
    <property type="match status" value="2"/>
</dbReference>
<evidence type="ECO:0000256" key="9">
    <source>
        <dbReference type="PROSITE-ProRule" id="PRU00023"/>
    </source>
</evidence>
<evidence type="ECO:0000256" key="10">
    <source>
        <dbReference type="SAM" id="MobiDB-lite"/>
    </source>
</evidence>
<feature type="compositionally biased region" description="Low complexity" evidence="10">
    <location>
        <begin position="7"/>
        <end position="16"/>
    </location>
</feature>
<feature type="region of interest" description="Disordered" evidence="10">
    <location>
        <begin position="1992"/>
        <end position="2028"/>
    </location>
</feature>
<dbReference type="FunFam" id="1.25.40.20:FF:000095">
    <property type="entry name" value="Ankyrin 2, isoform J"/>
    <property type="match status" value="1"/>
</dbReference>
<proteinExistence type="predicted"/>
<feature type="repeat" description="ANK" evidence="9">
    <location>
        <begin position="617"/>
        <end position="649"/>
    </location>
</feature>
<evidence type="ECO:0000256" key="6">
    <source>
        <dbReference type="ARBA" id="ARBA00023043"/>
    </source>
</evidence>
<dbReference type="Gene3D" id="2.60.40.2660">
    <property type="match status" value="1"/>
</dbReference>
<feature type="repeat" description="ANK" evidence="9">
    <location>
        <begin position="254"/>
        <end position="286"/>
    </location>
</feature>
<feature type="repeat" description="ANK" evidence="9">
    <location>
        <begin position="93"/>
        <end position="125"/>
    </location>
</feature>
<feature type="repeat" description="ANK" evidence="9">
    <location>
        <begin position="650"/>
        <end position="682"/>
    </location>
</feature>
<comment type="subcellular location">
    <subcellularLocation>
        <location evidence="1">Cytoplasm</location>
        <location evidence="1">Cytoskeleton</location>
    </subcellularLocation>
    <subcellularLocation>
        <location evidence="2">Membrane</location>
    </subcellularLocation>
</comment>
<keyword evidence="4" id="KW-0597">Phosphoprotein</keyword>
<feature type="repeat" description="ANK" evidence="9">
    <location>
        <begin position="683"/>
        <end position="715"/>
    </location>
</feature>
<feature type="compositionally biased region" description="Basic and acidic residues" evidence="10">
    <location>
        <begin position="1841"/>
        <end position="1858"/>
    </location>
</feature>
<dbReference type="Proteomes" id="UP000580250">
    <property type="component" value="Unassembled WGS sequence"/>
</dbReference>
<dbReference type="GO" id="GO:0005856">
    <property type="term" value="C:cytoskeleton"/>
    <property type="evidence" value="ECO:0007669"/>
    <property type="project" value="UniProtKB-SubCell"/>
</dbReference>
<evidence type="ECO:0000256" key="1">
    <source>
        <dbReference type="ARBA" id="ARBA00004245"/>
    </source>
</evidence>
<feature type="compositionally biased region" description="Low complexity" evidence="10">
    <location>
        <begin position="1968"/>
        <end position="1984"/>
    </location>
</feature>
<dbReference type="GO" id="GO:0016020">
    <property type="term" value="C:membrane"/>
    <property type="evidence" value="ECO:0007669"/>
    <property type="project" value="UniProtKB-SubCell"/>
</dbReference>
<keyword evidence="7" id="KW-0472">Membrane</keyword>
<evidence type="ECO:0000256" key="2">
    <source>
        <dbReference type="ARBA" id="ARBA00004370"/>
    </source>
</evidence>
<feature type="repeat" description="ANK" evidence="9">
    <location>
        <begin position="551"/>
        <end position="583"/>
    </location>
</feature>
<evidence type="ECO:0000313" key="14">
    <source>
        <dbReference type="Proteomes" id="UP000580250"/>
    </source>
</evidence>
<evidence type="ECO:0000256" key="7">
    <source>
        <dbReference type="ARBA" id="ARBA00023136"/>
    </source>
</evidence>
<accession>A0A6V7VIY5</accession>
<dbReference type="InterPro" id="IPR000906">
    <property type="entry name" value="ZU5_dom"/>
</dbReference>
<dbReference type="SMART" id="SM00218">
    <property type="entry name" value="ZU5"/>
    <property type="match status" value="1"/>
</dbReference>
<dbReference type="Pfam" id="PF00023">
    <property type="entry name" value="Ank"/>
    <property type="match status" value="3"/>
</dbReference>
<dbReference type="EMBL" id="CAJEWN010000244">
    <property type="protein sequence ID" value="CAD2174926.1"/>
    <property type="molecule type" value="Genomic_DNA"/>
</dbReference>
<feature type="region of interest" description="Disordered" evidence="10">
    <location>
        <begin position="1752"/>
        <end position="1940"/>
    </location>
</feature>
<dbReference type="PANTHER" id="PTHR24123">
    <property type="entry name" value="ANKYRIN REPEAT-CONTAINING"/>
    <property type="match status" value="1"/>
</dbReference>
<feature type="domain" description="Death" evidence="11">
    <location>
        <begin position="1456"/>
        <end position="1540"/>
    </location>
</feature>
<keyword evidence="3" id="KW-0963">Cytoplasm</keyword>
<dbReference type="SMART" id="SM00005">
    <property type="entry name" value="DEATH"/>
    <property type="match status" value="1"/>
</dbReference>
<feature type="repeat" description="ANK" evidence="9">
    <location>
        <begin position="452"/>
        <end position="484"/>
    </location>
</feature>
<feature type="region of interest" description="Disordered" evidence="10">
    <location>
        <begin position="1185"/>
        <end position="1204"/>
    </location>
</feature>
<dbReference type="FunFam" id="2.60.220.30:FF:000002">
    <property type="entry name" value="Ankyrin-3 isoform 2"/>
    <property type="match status" value="1"/>
</dbReference>
<evidence type="ECO:0000313" key="13">
    <source>
        <dbReference type="EMBL" id="CAD2174926.1"/>
    </source>
</evidence>
<feature type="repeat" description="ANK" evidence="9">
    <location>
        <begin position="221"/>
        <end position="253"/>
    </location>
</feature>
<dbReference type="Gene3D" id="1.10.533.10">
    <property type="entry name" value="Death Domain, Fas"/>
    <property type="match status" value="1"/>
</dbReference>
<dbReference type="SUPFAM" id="SSF47986">
    <property type="entry name" value="DEATH domain"/>
    <property type="match status" value="1"/>
</dbReference>
<dbReference type="InterPro" id="IPR040745">
    <property type="entry name" value="Ankyrin_UPA"/>
</dbReference>
<feature type="repeat" description="ANK" evidence="9">
    <location>
        <begin position="320"/>
        <end position="352"/>
    </location>
</feature>
<evidence type="ECO:0000256" key="3">
    <source>
        <dbReference type="ARBA" id="ARBA00022490"/>
    </source>
</evidence>
<dbReference type="Pfam" id="PF00531">
    <property type="entry name" value="Death"/>
    <property type="match status" value="1"/>
</dbReference>